<sequence>MRRTRTIRAIDDEGTCYYYYYYYCYYYSSYSGVPRMMGPITNATRGACQTNQERHKQRECKAGTGGRGG</sequence>
<dbReference type="Proteomes" id="UP000324222">
    <property type="component" value="Unassembled WGS sequence"/>
</dbReference>
<comment type="caution">
    <text evidence="1">The sequence shown here is derived from an EMBL/GenBank/DDBJ whole genome shotgun (WGS) entry which is preliminary data.</text>
</comment>
<protein>
    <submittedName>
        <fullName evidence="1">Uncharacterized protein</fullName>
    </submittedName>
</protein>
<evidence type="ECO:0000313" key="2">
    <source>
        <dbReference type="Proteomes" id="UP000324222"/>
    </source>
</evidence>
<organism evidence="1 2">
    <name type="scientific">Portunus trituberculatus</name>
    <name type="common">Swimming crab</name>
    <name type="synonym">Neptunus trituberculatus</name>
    <dbReference type="NCBI Taxonomy" id="210409"/>
    <lineage>
        <taxon>Eukaryota</taxon>
        <taxon>Metazoa</taxon>
        <taxon>Ecdysozoa</taxon>
        <taxon>Arthropoda</taxon>
        <taxon>Crustacea</taxon>
        <taxon>Multicrustacea</taxon>
        <taxon>Malacostraca</taxon>
        <taxon>Eumalacostraca</taxon>
        <taxon>Eucarida</taxon>
        <taxon>Decapoda</taxon>
        <taxon>Pleocyemata</taxon>
        <taxon>Brachyura</taxon>
        <taxon>Eubrachyura</taxon>
        <taxon>Portunoidea</taxon>
        <taxon>Portunidae</taxon>
        <taxon>Portuninae</taxon>
        <taxon>Portunus</taxon>
    </lineage>
</organism>
<name>A0A5B7K8D6_PORTR</name>
<dbReference type="AlphaFoldDB" id="A0A5B7K8D6"/>
<dbReference type="EMBL" id="VSRR010125271">
    <property type="protein sequence ID" value="MPD00985.1"/>
    <property type="molecule type" value="Genomic_DNA"/>
</dbReference>
<reference evidence="1 2" key="1">
    <citation type="submission" date="2019-05" db="EMBL/GenBank/DDBJ databases">
        <title>Another draft genome of Portunus trituberculatus and its Hox gene families provides insights of decapod evolution.</title>
        <authorList>
            <person name="Jeong J.-H."/>
            <person name="Song I."/>
            <person name="Kim S."/>
            <person name="Choi T."/>
            <person name="Kim D."/>
            <person name="Ryu S."/>
            <person name="Kim W."/>
        </authorList>
    </citation>
    <scope>NUCLEOTIDE SEQUENCE [LARGE SCALE GENOMIC DNA]</scope>
    <source>
        <tissue evidence="1">Muscle</tissue>
    </source>
</reference>
<gene>
    <name evidence="1" type="ORF">E2C01_096495</name>
</gene>
<proteinExistence type="predicted"/>
<accession>A0A5B7K8D6</accession>
<evidence type="ECO:0000313" key="1">
    <source>
        <dbReference type="EMBL" id="MPD00985.1"/>
    </source>
</evidence>
<keyword evidence="2" id="KW-1185">Reference proteome</keyword>